<feature type="domain" description="VOC" evidence="1">
    <location>
        <begin position="5"/>
        <end position="129"/>
    </location>
</feature>
<dbReference type="PANTHER" id="PTHR36503">
    <property type="entry name" value="BLR2520 PROTEIN"/>
    <property type="match status" value="1"/>
</dbReference>
<dbReference type="PROSITE" id="PS51819">
    <property type="entry name" value="VOC"/>
    <property type="match status" value="1"/>
</dbReference>
<dbReference type="Gene3D" id="3.10.180.10">
    <property type="entry name" value="2,3-Dihydroxybiphenyl 1,2-Dioxygenase, domain 1"/>
    <property type="match status" value="1"/>
</dbReference>
<accession>A0A7X5TUT6</accession>
<comment type="caution">
    <text evidence="2">The sequence shown here is derived from an EMBL/GenBank/DDBJ whole genome shotgun (WGS) entry which is preliminary data.</text>
</comment>
<dbReference type="SUPFAM" id="SSF54593">
    <property type="entry name" value="Glyoxalase/Bleomycin resistance protein/Dihydroxybiphenyl dioxygenase"/>
    <property type="match status" value="1"/>
</dbReference>
<dbReference type="AlphaFoldDB" id="A0A7X5TUT6"/>
<evidence type="ECO:0000313" key="2">
    <source>
        <dbReference type="EMBL" id="NIH54773.1"/>
    </source>
</evidence>
<gene>
    <name evidence="2" type="ORF">FHX76_002669</name>
</gene>
<keyword evidence="3" id="KW-1185">Reference proteome</keyword>
<dbReference type="RefSeq" id="WP_167151314.1">
    <property type="nucleotide sequence ID" value="NZ_JAAMOX010000002.1"/>
</dbReference>
<dbReference type="InterPro" id="IPR037523">
    <property type="entry name" value="VOC_core"/>
</dbReference>
<sequence>MRKPTITDVCLITRDLEASIAFYTEKLGYTLKSRMPNFADFEGPGLILALWEAEHIHETTGVRSQRDEPGGHNVMLAVCLDSLDEIDEMYTRLSEAGVELYSQPKDYPWNARCIYFAGPCGELWEFFAWHEGGEPGLVSQGAEQYEEVAS</sequence>
<proteinExistence type="predicted"/>
<evidence type="ECO:0000259" key="1">
    <source>
        <dbReference type="PROSITE" id="PS51819"/>
    </source>
</evidence>
<protein>
    <recommendedName>
        <fullName evidence="1">VOC domain-containing protein</fullName>
    </recommendedName>
</protein>
<dbReference type="Pfam" id="PF00903">
    <property type="entry name" value="Glyoxalase"/>
    <property type="match status" value="1"/>
</dbReference>
<evidence type="ECO:0000313" key="3">
    <source>
        <dbReference type="Proteomes" id="UP000541033"/>
    </source>
</evidence>
<dbReference type="CDD" id="cd06587">
    <property type="entry name" value="VOC"/>
    <property type="match status" value="1"/>
</dbReference>
<dbReference type="EMBL" id="JAAMOX010000002">
    <property type="protein sequence ID" value="NIH54773.1"/>
    <property type="molecule type" value="Genomic_DNA"/>
</dbReference>
<dbReference type="PANTHER" id="PTHR36503:SF3">
    <property type="entry name" value="BLR0126 PROTEIN"/>
    <property type="match status" value="1"/>
</dbReference>
<dbReference type="InterPro" id="IPR004360">
    <property type="entry name" value="Glyas_Fos-R_dOase_dom"/>
</dbReference>
<organism evidence="2 3">
    <name type="scientific">Lysinibacter cavernae</name>
    <dbReference type="NCBI Taxonomy" id="1640652"/>
    <lineage>
        <taxon>Bacteria</taxon>
        <taxon>Bacillati</taxon>
        <taxon>Actinomycetota</taxon>
        <taxon>Actinomycetes</taxon>
        <taxon>Micrococcales</taxon>
        <taxon>Microbacteriaceae</taxon>
        <taxon>Lysinibacter</taxon>
    </lineage>
</organism>
<dbReference type="InterPro" id="IPR029068">
    <property type="entry name" value="Glyas_Bleomycin-R_OHBP_Dase"/>
</dbReference>
<name>A0A7X5TUT6_9MICO</name>
<dbReference type="Proteomes" id="UP000541033">
    <property type="component" value="Unassembled WGS sequence"/>
</dbReference>
<reference evidence="2 3" key="1">
    <citation type="submission" date="2020-02" db="EMBL/GenBank/DDBJ databases">
        <title>Sequencing the genomes of 1000 actinobacteria strains.</title>
        <authorList>
            <person name="Klenk H.-P."/>
        </authorList>
    </citation>
    <scope>NUCLEOTIDE SEQUENCE [LARGE SCALE GENOMIC DNA]</scope>
    <source>
        <strain evidence="2 3">DSM 27960</strain>
    </source>
</reference>